<evidence type="ECO:0000313" key="2">
    <source>
        <dbReference type="EMBL" id="CDQ74231.1"/>
    </source>
</evidence>
<reference evidence="2" key="2">
    <citation type="submission" date="2014-03" db="EMBL/GenBank/DDBJ databases">
        <authorList>
            <person name="Genoscope - CEA"/>
        </authorList>
    </citation>
    <scope>NUCLEOTIDE SEQUENCE</scope>
</reference>
<gene>
    <name evidence="2" type="ORF">GSONMT00026607001</name>
</gene>
<dbReference type="Proteomes" id="UP000193380">
    <property type="component" value="Unassembled WGS sequence"/>
</dbReference>
<dbReference type="EMBL" id="FR904958">
    <property type="protein sequence ID" value="CDQ74231.1"/>
    <property type="molecule type" value="Genomic_DNA"/>
</dbReference>
<organism evidence="2 3">
    <name type="scientific">Oncorhynchus mykiss</name>
    <name type="common">Rainbow trout</name>
    <name type="synonym">Salmo gairdneri</name>
    <dbReference type="NCBI Taxonomy" id="8022"/>
    <lineage>
        <taxon>Eukaryota</taxon>
        <taxon>Metazoa</taxon>
        <taxon>Chordata</taxon>
        <taxon>Craniata</taxon>
        <taxon>Vertebrata</taxon>
        <taxon>Euteleostomi</taxon>
        <taxon>Actinopterygii</taxon>
        <taxon>Neopterygii</taxon>
        <taxon>Teleostei</taxon>
        <taxon>Protacanthopterygii</taxon>
        <taxon>Salmoniformes</taxon>
        <taxon>Salmonidae</taxon>
        <taxon>Salmoninae</taxon>
        <taxon>Oncorhynchus</taxon>
    </lineage>
</organism>
<dbReference type="STRING" id="8022.A0A060X489"/>
<protein>
    <submittedName>
        <fullName evidence="2">Uncharacterized protein</fullName>
    </submittedName>
</protein>
<keyword evidence="1" id="KW-0732">Signal</keyword>
<evidence type="ECO:0000256" key="1">
    <source>
        <dbReference type="SAM" id="SignalP"/>
    </source>
</evidence>
<dbReference type="AlphaFoldDB" id="A0A060X489"/>
<sequence>MSTLAPPFFLLFWLLRLASTAFPEEPEPLNFISIEVVHRYPVFLGRPHRSSLRQEPLHIQRVLKVNRTLYIGARYVSATSNQMYSAIFYNPALSVYPQDDLFRVELDNVAGDEMFYSKVRPCPCTHTSHTSDILQYYMTSLTDIVGLSVRG</sequence>
<evidence type="ECO:0000313" key="3">
    <source>
        <dbReference type="Proteomes" id="UP000193380"/>
    </source>
</evidence>
<dbReference type="PaxDb" id="8022-A0A060X489"/>
<proteinExistence type="predicted"/>
<reference evidence="2" key="1">
    <citation type="journal article" date="2014" name="Nat. Commun.">
        <title>The rainbow trout genome provides novel insights into evolution after whole-genome duplication in vertebrates.</title>
        <authorList>
            <person name="Berthelot C."/>
            <person name="Brunet F."/>
            <person name="Chalopin D."/>
            <person name="Juanchich A."/>
            <person name="Bernard M."/>
            <person name="Noel B."/>
            <person name="Bento P."/>
            <person name="Da Silva C."/>
            <person name="Labadie K."/>
            <person name="Alberti A."/>
            <person name="Aury J.M."/>
            <person name="Louis A."/>
            <person name="Dehais P."/>
            <person name="Bardou P."/>
            <person name="Montfort J."/>
            <person name="Klopp C."/>
            <person name="Cabau C."/>
            <person name="Gaspin C."/>
            <person name="Thorgaard G.H."/>
            <person name="Boussaha M."/>
            <person name="Quillet E."/>
            <person name="Guyomard R."/>
            <person name="Galiana D."/>
            <person name="Bobe J."/>
            <person name="Volff J.N."/>
            <person name="Genet C."/>
            <person name="Wincker P."/>
            <person name="Jaillon O."/>
            <person name="Roest Crollius H."/>
            <person name="Guiguen Y."/>
        </authorList>
    </citation>
    <scope>NUCLEOTIDE SEQUENCE [LARGE SCALE GENOMIC DNA]</scope>
</reference>
<feature type="signal peptide" evidence="1">
    <location>
        <begin position="1"/>
        <end position="20"/>
    </location>
</feature>
<accession>A0A060X489</accession>
<name>A0A060X489_ONCMY</name>
<feature type="chain" id="PRO_5001590572" evidence="1">
    <location>
        <begin position="21"/>
        <end position="151"/>
    </location>
</feature>